<dbReference type="EMBL" id="FPHM01000125">
    <property type="protein sequence ID" value="SFV68627.1"/>
    <property type="molecule type" value="Genomic_DNA"/>
</dbReference>
<dbReference type="PANTHER" id="PTHR35812:SF1">
    <property type="entry name" value="LIPOPROTEIN"/>
    <property type="match status" value="1"/>
</dbReference>
<proteinExistence type="predicted"/>
<dbReference type="GO" id="GO:0008843">
    <property type="term" value="F:endochitinase activity"/>
    <property type="evidence" value="ECO:0007669"/>
    <property type="project" value="UniProtKB-EC"/>
</dbReference>
<keyword evidence="2" id="KW-0378">Hydrolase</keyword>
<dbReference type="InterPro" id="IPR011460">
    <property type="entry name" value="Lcl_C"/>
</dbReference>
<protein>
    <submittedName>
        <fullName evidence="2">Chitinase</fullName>
        <ecNumber evidence="2">3.2.1.14</ecNumber>
    </submittedName>
</protein>
<evidence type="ECO:0000313" key="2">
    <source>
        <dbReference type="EMBL" id="SFV68627.1"/>
    </source>
</evidence>
<feature type="domain" description="Lcl C-terminal" evidence="1">
    <location>
        <begin position="3"/>
        <end position="104"/>
    </location>
</feature>
<dbReference type="EC" id="3.2.1.14" evidence="2"/>
<name>A0A1W1CSF4_9ZZZZ</name>
<organism evidence="2">
    <name type="scientific">hydrothermal vent metagenome</name>
    <dbReference type="NCBI Taxonomy" id="652676"/>
    <lineage>
        <taxon>unclassified sequences</taxon>
        <taxon>metagenomes</taxon>
        <taxon>ecological metagenomes</taxon>
    </lineage>
</organism>
<accession>A0A1W1CSF4</accession>
<sequence>MNVIWQKSPSKNKMTWNDAIAYCQNLVLDGIENWRVPSYKELYYLADRTKYAPAIEHYFNLETSSWYWSNTAYKIDISQAWIVNFNNGYDKHRDKSYTYLVRCVQ</sequence>
<evidence type="ECO:0000259" key="1">
    <source>
        <dbReference type="Pfam" id="PF07603"/>
    </source>
</evidence>
<dbReference type="SUPFAM" id="SSF56436">
    <property type="entry name" value="C-type lectin-like"/>
    <property type="match status" value="1"/>
</dbReference>
<gene>
    <name evidence="2" type="ORF">MNB_SV-13-671</name>
</gene>
<dbReference type="Pfam" id="PF07603">
    <property type="entry name" value="Lcl_C"/>
    <property type="match status" value="1"/>
</dbReference>
<dbReference type="AlphaFoldDB" id="A0A1W1CSF4"/>
<dbReference type="InterPro" id="IPR016187">
    <property type="entry name" value="CTDL_fold"/>
</dbReference>
<keyword evidence="2" id="KW-0326">Glycosidase</keyword>
<dbReference type="PANTHER" id="PTHR35812">
    <property type="entry name" value="LIPOPROTEIN"/>
    <property type="match status" value="1"/>
</dbReference>
<reference evidence="2" key="1">
    <citation type="submission" date="2016-10" db="EMBL/GenBank/DDBJ databases">
        <authorList>
            <person name="de Groot N.N."/>
        </authorList>
    </citation>
    <scope>NUCLEOTIDE SEQUENCE</scope>
</reference>